<keyword evidence="4" id="KW-1133">Transmembrane helix</keyword>
<accession>C3YSR0</accession>
<dbReference type="InParanoid" id="C3YSR0"/>
<dbReference type="Pfam" id="PF00059">
    <property type="entry name" value="Lectin_C"/>
    <property type="match status" value="1"/>
</dbReference>
<feature type="coiled-coil region" evidence="2">
    <location>
        <begin position="147"/>
        <end position="174"/>
    </location>
</feature>
<dbReference type="CDD" id="cd00037">
    <property type="entry name" value="CLECT"/>
    <property type="match status" value="1"/>
</dbReference>
<dbReference type="PROSITE" id="PS50041">
    <property type="entry name" value="C_TYPE_LECTIN_2"/>
    <property type="match status" value="1"/>
</dbReference>
<feature type="region of interest" description="Disordered" evidence="3">
    <location>
        <begin position="1"/>
        <end position="53"/>
    </location>
</feature>
<feature type="compositionally biased region" description="Polar residues" evidence="3">
    <location>
        <begin position="39"/>
        <end position="53"/>
    </location>
</feature>
<evidence type="ECO:0000256" key="1">
    <source>
        <dbReference type="ARBA" id="ARBA00022734"/>
    </source>
</evidence>
<sequence length="329" mass="36814">MPGDQQQSQTGGSGTTPMQQPQTDWQARADAAARIPNPMYSSRAGTTPMQQPQTDWQARADAAASIPNPMYASRADRTYPGGESGRGALCSFIRSHHSCMIAGIAVLLSLLAVGLAPLTFINKEEISQLTTTFDAFKRDQDGMSTTVDALKRDLDKERNRTAALEQRLHEMSKTPGYTMWNETCYMVFNTRKTVSDAAATCHEDGGTLAMPRDAETDAFLISLVKQFVWSVLDRGYWGFWFGLHDRREEGSFEWVDGSALGAYNNWGRGQPDNRGGKEDCVFYETIENITGTDWTDYRCSAQLRFICQAAPGDKRNSRHHWQRLSDHMQ</sequence>
<evidence type="ECO:0000256" key="3">
    <source>
        <dbReference type="SAM" id="MobiDB-lite"/>
    </source>
</evidence>
<dbReference type="InterPro" id="IPR016187">
    <property type="entry name" value="CTDL_fold"/>
</dbReference>
<dbReference type="InterPro" id="IPR051663">
    <property type="entry name" value="CLec_Tetranectin-domain"/>
</dbReference>
<reference evidence="6" key="1">
    <citation type="journal article" date="2008" name="Nature">
        <title>The amphioxus genome and the evolution of the chordate karyotype.</title>
        <authorList>
            <consortium name="US DOE Joint Genome Institute (JGI-PGF)"/>
            <person name="Putnam N.H."/>
            <person name="Butts T."/>
            <person name="Ferrier D.E.K."/>
            <person name="Furlong R.F."/>
            <person name="Hellsten U."/>
            <person name="Kawashima T."/>
            <person name="Robinson-Rechavi M."/>
            <person name="Shoguchi E."/>
            <person name="Terry A."/>
            <person name="Yu J.-K."/>
            <person name="Benito-Gutierrez E.L."/>
            <person name="Dubchak I."/>
            <person name="Garcia-Fernandez J."/>
            <person name="Gibson-Brown J.J."/>
            <person name="Grigoriev I.V."/>
            <person name="Horton A.C."/>
            <person name="de Jong P.J."/>
            <person name="Jurka J."/>
            <person name="Kapitonov V.V."/>
            <person name="Kohara Y."/>
            <person name="Kuroki Y."/>
            <person name="Lindquist E."/>
            <person name="Lucas S."/>
            <person name="Osoegawa K."/>
            <person name="Pennacchio L.A."/>
            <person name="Salamov A.A."/>
            <person name="Satou Y."/>
            <person name="Sauka-Spengler T."/>
            <person name="Schmutz J."/>
            <person name="Shin-I T."/>
            <person name="Toyoda A."/>
            <person name="Bronner-Fraser M."/>
            <person name="Fujiyama A."/>
            <person name="Holland L.Z."/>
            <person name="Holland P.W.H."/>
            <person name="Satoh N."/>
            <person name="Rokhsar D.S."/>
        </authorList>
    </citation>
    <scope>NUCLEOTIDE SEQUENCE [LARGE SCALE GENOMIC DNA]</scope>
    <source>
        <strain evidence="6">S238N-H82</strain>
        <tissue evidence="6">Testes</tissue>
    </source>
</reference>
<feature type="compositionally biased region" description="Low complexity" evidence="3">
    <location>
        <begin position="1"/>
        <end position="23"/>
    </location>
</feature>
<feature type="transmembrane region" description="Helical" evidence="4">
    <location>
        <begin position="99"/>
        <end position="121"/>
    </location>
</feature>
<keyword evidence="4" id="KW-0812">Transmembrane</keyword>
<evidence type="ECO:0000313" key="6">
    <source>
        <dbReference type="EMBL" id="EEN56761.1"/>
    </source>
</evidence>
<dbReference type="EMBL" id="GG666549">
    <property type="protein sequence ID" value="EEN56761.1"/>
    <property type="molecule type" value="Genomic_DNA"/>
</dbReference>
<dbReference type="GO" id="GO:0030246">
    <property type="term" value="F:carbohydrate binding"/>
    <property type="evidence" value="ECO:0007669"/>
    <property type="project" value="UniProtKB-KW"/>
</dbReference>
<protein>
    <recommendedName>
        <fullName evidence="5">C-type lectin domain-containing protein</fullName>
    </recommendedName>
</protein>
<evidence type="ECO:0000259" key="5">
    <source>
        <dbReference type="PROSITE" id="PS50041"/>
    </source>
</evidence>
<dbReference type="PANTHER" id="PTHR22799:SF6">
    <property type="entry name" value="C-TYPE LECTIN DOMAIN FAMILY 4 MEMBER M-LIKE"/>
    <property type="match status" value="1"/>
</dbReference>
<evidence type="ECO:0000256" key="2">
    <source>
        <dbReference type="SAM" id="Coils"/>
    </source>
</evidence>
<feature type="domain" description="C-type lectin" evidence="5">
    <location>
        <begin position="180"/>
        <end position="308"/>
    </location>
</feature>
<dbReference type="SUPFAM" id="SSF56436">
    <property type="entry name" value="C-type lectin-like"/>
    <property type="match status" value="1"/>
</dbReference>
<dbReference type="InterPro" id="IPR016186">
    <property type="entry name" value="C-type_lectin-like/link_sf"/>
</dbReference>
<keyword evidence="1" id="KW-0430">Lectin</keyword>
<dbReference type="STRING" id="7739.C3YSR0"/>
<name>C3YSR0_BRAFL</name>
<proteinExistence type="predicted"/>
<gene>
    <name evidence="6" type="ORF">BRAFLDRAFT_83492</name>
</gene>
<organism>
    <name type="scientific">Branchiostoma floridae</name>
    <name type="common">Florida lancelet</name>
    <name type="synonym">Amphioxus</name>
    <dbReference type="NCBI Taxonomy" id="7739"/>
    <lineage>
        <taxon>Eukaryota</taxon>
        <taxon>Metazoa</taxon>
        <taxon>Chordata</taxon>
        <taxon>Cephalochordata</taxon>
        <taxon>Leptocardii</taxon>
        <taxon>Amphioxiformes</taxon>
        <taxon>Branchiostomatidae</taxon>
        <taxon>Branchiostoma</taxon>
    </lineage>
</organism>
<keyword evidence="4" id="KW-0472">Membrane</keyword>
<dbReference type="SMART" id="SM00034">
    <property type="entry name" value="CLECT"/>
    <property type="match status" value="1"/>
</dbReference>
<dbReference type="Gene3D" id="3.10.100.10">
    <property type="entry name" value="Mannose-Binding Protein A, subunit A"/>
    <property type="match status" value="1"/>
</dbReference>
<keyword evidence="2" id="KW-0175">Coiled coil</keyword>
<dbReference type="InterPro" id="IPR001304">
    <property type="entry name" value="C-type_lectin-like"/>
</dbReference>
<dbReference type="AlphaFoldDB" id="C3YSR0"/>
<evidence type="ECO:0000256" key="4">
    <source>
        <dbReference type="SAM" id="Phobius"/>
    </source>
</evidence>
<dbReference type="PANTHER" id="PTHR22799">
    <property type="entry name" value="TETRANECTIN-RELATED"/>
    <property type="match status" value="1"/>
</dbReference>
<dbReference type="eggNOG" id="KOG4297">
    <property type="taxonomic scope" value="Eukaryota"/>
</dbReference>